<dbReference type="Proteomes" id="UP001234297">
    <property type="component" value="Chromosome 7"/>
</dbReference>
<evidence type="ECO:0000313" key="1">
    <source>
        <dbReference type="EMBL" id="KAJ8631089.1"/>
    </source>
</evidence>
<accession>A0ACC2LC98</accession>
<comment type="caution">
    <text evidence="1">The sequence shown here is derived from an EMBL/GenBank/DDBJ whole genome shotgun (WGS) entry which is preliminary data.</text>
</comment>
<gene>
    <name evidence="1" type="ORF">MRB53_024412</name>
</gene>
<evidence type="ECO:0000313" key="2">
    <source>
        <dbReference type="Proteomes" id="UP001234297"/>
    </source>
</evidence>
<protein>
    <submittedName>
        <fullName evidence="1">Uncharacterized protein</fullName>
    </submittedName>
</protein>
<name>A0ACC2LC98_PERAE</name>
<organism evidence="1 2">
    <name type="scientific">Persea americana</name>
    <name type="common">Avocado</name>
    <dbReference type="NCBI Taxonomy" id="3435"/>
    <lineage>
        <taxon>Eukaryota</taxon>
        <taxon>Viridiplantae</taxon>
        <taxon>Streptophyta</taxon>
        <taxon>Embryophyta</taxon>
        <taxon>Tracheophyta</taxon>
        <taxon>Spermatophyta</taxon>
        <taxon>Magnoliopsida</taxon>
        <taxon>Magnoliidae</taxon>
        <taxon>Laurales</taxon>
        <taxon>Lauraceae</taxon>
        <taxon>Persea</taxon>
    </lineage>
</organism>
<proteinExistence type="predicted"/>
<keyword evidence="2" id="KW-1185">Reference proteome</keyword>
<sequence>MEGKGAGGEGGIANPKNVGVSGDSAKARDVAGSTEGMMKAPGGEGTIPRAVFESNPQAYFAGQRSDAKEGKK</sequence>
<dbReference type="EMBL" id="CM056815">
    <property type="protein sequence ID" value="KAJ8631089.1"/>
    <property type="molecule type" value="Genomic_DNA"/>
</dbReference>
<reference evidence="1 2" key="1">
    <citation type="journal article" date="2022" name="Hortic Res">
        <title>A haplotype resolved chromosomal level avocado genome allows analysis of novel avocado genes.</title>
        <authorList>
            <person name="Nath O."/>
            <person name="Fletcher S.J."/>
            <person name="Hayward A."/>
            <person name="Shaw L.M."/>
            <person name="Masouleh A.K."/>
            <person name="Furtado A."/>
            <person name="Henry R.J."/>
            <person name="Mitter N."/>
        </authorList>
    </citation>
    <scope>NUCLEOTIDE SEQUENCE [LARGE SCALE GENOMIC DNA]</scope>
    <source>
        <strain evidence="2">cv. Hass</strain>
    </source>
</reference>